<feature type="transmembrane region" description="Helical" evidence="1">
    <location>
        <begin position="6"/>
        <end position="24"/>
    </location>
</feature>
<accession>A0ABQ2BKA8</accession>
<evidence type="ECO:0000313" key="3">
    <source>
        <dbReference type="Proteomes" id="UP000645390"/>
    </source>
</evidence>
<proteinExistence type="predicted"/>
<keyword evidence="1" id="KW-0812">Transmembrane</keyword>
<organism evidence="2 3">
    <name type="scientific">Pedobacter mendelii</name>
    <dbReference type="NCBI Taxonomy" id="1908240"/>
    <lineage>
        <taxon>Bacteria</taxon>
        <taxon>Pseudomonadati</taxon>
        <taxon>Bacteroidota</taxon>
        <taxon>Sphingobacteriia</taxon>
        <taxon>Sphingobacteriales</taxon>
        <taxon>Sphingobacteriaceae</taxon>
        <taxon>Pedobacter</taxon>
    </lineage>
</organism>
<dbReference type="EMBL" id="BMDJ01000010">
    <property type="protein sequence ID" value="GGI28161.1"/>
    <property type="molecule type" value="Genomic_DNA"/>
</dbReference>
<comment type="caution">
    <text evidence="2">The sequence shown here is derived from an EMBL/GenBank/DDBJ whole genome shotgun (WGS) entry which is preliminary data.</text>
</comment>
<reference evidence="3" key="1">
    <citation type="journal article" date="2019" name="Int. J. Syst. Evol. Microbiol.">
        <title>The Global Catalogue of Microorganisms (GCM) 10K type strain sequencing project: providing services to taxonomists for standard genome sequencing and annotation.</title>
        <authorList>
            <consortium name="The Broad Institute Genomics Platform"/>
            <consortium name="The Broad Institute Genome Sequencing Center for Infectious Disease"/>
            <person name="Wu L."/>
            <person name="Ma J."/>
        </authorList>
    </citation>
    <scope>NUCLEOTIDE SEQUENCE [LARGE SCALE GENOMIC DNA]</scope>
    <source>
        <strain evidence="3">CCM 8939</strain>
    </source>
</reference>
<keyword evidence="3" id="KW-1185">Reference proteome</keyword>
<gene>
    <name evidence="2" type="ORF">GCM10008119_31260</name>
</gene>
<sequence>MVLRNLISALHYLGTVLSLCLTFFNKMMPRNLLKINSFVAQLLSFKLFNTGCDDEVIDSYLDKCII</sequence>
<evidence type="ECO:0000313" key="2">
    <source>
        <dbReference type="EMBL" id="GGI28161.1"/>
    </source>
</evidence>
<name>A0ABQ2BKA8_9SPHI</name>
<dbReference type="Proteomes" id="UP000645390">
    <property type="component" value="Unassembled WGS sequence"/>
</dbReference>
<protein>
    <submittedName>
        <fullName evidence="2">Uncharacterized protein</fullName>
    </submittedName>
</protein>
<keyword evidence="1" id="KW-0472">Membrane</keyword>
<keyword evidence="1" id="KW-1133">Transmembrane helix</keyword>
<evidence type="ECO:0000256" key="1">
    <source>
        <dbReference type="SAM" id="Phobius"/>
    </source>
</evidence>